<dbReference type="STRING" id="9785.ENSLAFP00000008284"/>
<dbReference type="SUPFAM" id="SSF49899">
    <property type="entry name" value="Concanavalin A-like lectins/glucanases"/>
    <property type="match status" value="2"/>
</dbReference>
<dbReference type="InterPro" id="IPR013320">
    <property type="entry name" value="ConA-like_dom_sf"/>
</dbReference>
<dbReference type="Pfam" id="PF00337">
    <property type="entry name" value="Gal-bind_lectin"/>
    <property type="match status" value="2"/>
</dbReference>
<dbReference type="AlphaFoldDB" id="G3T4J2"/>
<keyword evidence="1 2" id="KW-0430">Lectin</keyword>
<dbReference type="CDD" id="cd00070">
    <property type="entry name" value="GLECT"/>
    <property type="match status" value="2"/>
</dbReference>
<name>G3T4J2_LOXAF</name>
<protein>
    <recommendedName>
        <fullName evidence="2">Galectin</fullName>
    </recommendedName>
</protein>
<evidence type="ECO:0000313" key="4">
    <source>
        <dbReference type="Ensembl" id="ENSLAFP00000008284.2"/>
    </source>
</evidence>
<dbReference type="InterPro" id="IPR044156">
    <property type="entry name" value="Galectin-like"/>
</dbReference>
<reference evidence="4" key="3">
    <citation type="submission" date="2025-09" db="UniProtKB">
        <authorList>
            <consortium name="Ensembl"/>
        </authorList>
    </citation>
    <scope>IDENTIFICATION</scope>
    <source>
        <strain evidence="4">Isolate ISIS603380</strain>
    </source>
</reference>
<dbReference type="GeneTree" id="ENSGT00940000162258"/>
<reference evidence="4 5" key="1">
    <citation type="submission" date="2009-06" db="EMBL/GenBank/DDBJ databases">
        <title>The Genome Sequence of Loxodonta africana (African elephant).</title>
        <authorList>
            <person name="Di Palma F."/>
            <person name="Heiman D."/>
            <person name="Young S."/>
            <person name="Johnson J."/>
            <person name="Lander E.S."/>
            <person name="Lindblad-Toh K."/>
        </authorList>
    </citation>
    <scope>NUCLEOTIDE SEQUENCE [LARGE SCALE GENOMIC DNA]</scope>
    <source>
        <strain evidence="4 5">Isolate ISIS603380</strain>
    </source>
</reference>
<proteinExistence type="predicted"/>
<feature type="domain" description="Galectin" evidence="3">
    <location>
        <begin position="17"/>
        <end position="148"/>
    </location>
</feature>
<evidence type="ECO:0000256" key="2">
    <source>
        <dbReference type="RuleBase" id="RU102079"/>
    </source>
</evidence>
<dbReference type="PANTHER" id="PTHR11346">
    <property type="entry name" value="GALECTIN"/>
    <property type="match status" value="1"/>
</dbReference>
<dbReference type="PROSITE" id="PS51304">
    <property type="entry name" value="GALECTIN"/>
    <property type="match status" value="2"/>
</dbReference>
<dbReference type="Proteomes" id="UP000007646">
    <property type="component" value="Unassembled WGS sequence"/>
</dbReference>
<keyword evidence="5" id="KW-1185">Reference proteome</keyword>
<dbReference type="HOGENOM" id="CLU_037794_1_0_1"/>
<dbReference type="GO" id="GO:0030246">
    <property type="term" value="F:carbohydrate binding"/>
    <property type="evidence" value="ECO:0007669"/>
    <property type="project" value="UniProtKB-UniRule"/>
</dbReference>
<feature type="domain" description="Galectin" evidence="3">
    <location>
        <begin position="192"/>
        <end position="320"/>
    </location>
</feature>
<dbReference type="SMART" id="SM00908">
    <property type="entry name" value="Gal-bind_lectin"/>
    <property type="match status" value="2"/>
</dbReference>
<accession>G3T4J2</accession>
<dbReference type="Ensembl" id="ENSLAFT00000009885.2">
    <property type="protein sequence ID" value="ENSLAFP00000008284.2"/>
    <property type="gene ID" value="ENSLAFG00000009885.2"/>
</dbReference>
<dbReference type="InParanoid" id="G3T4J2"/>
<evidence type="ECO:0000259" key="3">
    <source>
        <dbReference type="PROSITE" id="PS51304"/>
    </source>
</evidence>
<evidence type="ECO:0000313" key="5">
    <source>
        <dbReference type="Proteomes" id="UP000007646"/>
    </source>
</evidence>
<organism evidence="4 5">
    <name type="scientific">Loxodonta africana</name>
    <name type="common">African elephant</name>
    <dbReference type="NCBI Taxonomy" id="9785"/>
    <lineage>
        <taxon>Eukaryota</taxon>
        <taxon>Metazoa</taxon>
        <taxon>Chordata</taxon>
        <taxon>Craniata</taxon>
        <taxon>Vertebrata</taxon>
        <taxon>Euteleostomi</taxon>
        <taxon>Mammalia</taxon>
        <taxon>Eutheria</taxon>
        <taxon>Afrotheria</taxon>
        <taxon>Proboscidea</taxon>
        <taxon>Elephantidae</taxon>
        <taxon>Loxodonta</taxon>
    </lineage>
</organism>
<dbReference type="PANTHER" id="PTHR11346:SF147">
    <property type="entry name" value="GALECTIN"/>
    <property type="match status" value="1"/>
</dbReference>
<dbReference type="eggNOG" id="KOG3587">
    <property type="taxonomic scope" value="Eukaryota"/>
</dbReference>
<evidence type="ECO:0000256" key="1">
    <source>
        <dbReference type="ARBA" id="ARBA00022734"/>
    </source>
</evidence>
<dbReference type="Gene3D" id="2.60.120.200">
    <property type="match status" value="2"/>
</dbReference>
<sequence>MASTSSHNQKIYKSVPFQGTILGGLQDGLQIIIRGTVLSSDESRFAVDFQTGDSENDIAFQFNPRFEEGGYVACNTKQNGSWGLEERKMKMPFQKGKPFEICVLVQSSDFKVKVNWSHFLQYSHRVPFHGVDTISVEGPLQLDSIKFQEHNWKFHEGRYEKVALHQIVPVRVCDSTTIPLTVHPSPTYTLPYFTAISGGLCPYKTIIVSGTVLPNAQTFHIRLLSGSDITFHLNPRFNENAVVHNTKLNNSSGSKEHSLPGKMPFKCGQNFSVRIVCKNHCLRVTVDGKLLCEYRYCLKSLLAINNLEVAGDIQLAHVQA</sequence>
<dbReference type="OMA" id="NPLMPFQ"/>
<dbReference type="SMART" id="SM00276">
    <property type="entry name" value="GLECT"/>
    <property type="match status" value="2"/>
</dbReference>
<dbReference type="InterPro" id="IPR001079">
    <property type="entry name" value="Galectin_CRD"/>
</dbReference>
<reference evidence="4" key="2">
    <citation type="submission" date="2025-08" db="UniProtKB">
        <authorList>
            <consortium name="Ensembl"/>
        </authorList>
    </citation>
    <scope>IDENTIFICATION</scope>
    <source>
        <strain evidence="4">Isolate ISIS603380</strain>
    </source>
</reference>